<dbReference type="PANTHER" id="PTHR23508">
    <property type="entry name" value="CARBOXYLIC ACID TRANSPORTER PROTEIN HOMOLOG"/>
    <property type="match status" value="1"/>
</dbReference>
<feature type="transmembrane region" description="Helical" evidence="5">
    <location>
        <begin position="329"/>
        <end position="348"/>
    </location>
</feature>
<dbReference type="Gene3D" id="1.20.1250.20">
    <property type="entry name" value="MFS general substrate transporter like domains"/>
    <property type="match status" value="1"/>
</dbReference>
<feature type="transmembrane region" description="Helical" evidence="5">
    <location>
        <begin position="156"/>
        <end position="176"/>
    </location>
</feature>
<proteinExistence type="predicted"/>
<evidence type="ECO:0000256" key="4">
    <source>
        <dbReference type="ARBA" id="ARBA00023136"/>
    </source>
</evidence>
<feature type="transmembrane region" description="Helical" evidence="5">
    <location>
        <begin position="97"/>
        <end position="114"/>
    </location>
</feature>
<keyword evidence="4 5" id="KW-0472">Membrane</keyword>
<name>A0A6J5EWN4_9BURK</name>
<feature type="transmembrane region" description="Helical" evidence="5">
    <location>
        <begin position="389"/>
        <end position="413"/>
    </location>
</feature>
<dbReference type="Pfam" id="PF00083">
    <property type="entry name" value="Sugar_tr"/>
    <property type="match status" value="1"/>
</dbReference>
<feature type="transmembrane region" description="Helical" evidence="5">
    <location>
        <begin position="259"/>
        <end position="276"/>
    </location>
</feature>
<feature type="transmembrane region" description="Helical" evidence="5">
    <location>
        <begin position="126"/>
        <end position="144"/>
    </location>
</feature>
<dbReference type="PROSITE" id="PS50850">
    <property type="entry name" value="MFS"/>
    <property type="match status" value="1"/>
</dbReference>
<feature type="transmembrane region" description="Helical" evidence="5">
    <location>
        <begin position="64"/>
        <end position="85"/>
    </location>
</feature>
<dbReference type="InterPro" id="IPR005828">
    <property type="entry name" value="MFS_sugar_transport-like"/>
</dbReference>
<reference evidence="7 8" key="1">
    <citation type="submission" date="2020-04" db="EMBL/GenBank/DDBJ databases">
        <authorList>
            <person name="De Canck E."/>
        </authorList>
    </citation>
    <scope>NUCLEOTIDE SEQUENCE [LARGE SCALE GENOMIC DNA]</scope>
    <source>
        <strain evidence="7 8">LMG 29739</strain>
    </source>
</reference>
<evidence type="ECO:0000256" key="2">
    <source>
        <dbReference type="ARBA" id="ARBA00022692"/>
    </source>
</evidence>
<organism evidence="7 8">
    <name type="scientific">Paraburkholderia solisilvae</name>
    <dbReference type="NCBI Taxonomy" id="624376"/>
    <lineage>
        <taxon>Bacteria</taxon>
        <taxon>Pseudomonadati</taxon>
        <taxon>Pseudomonadota</taxon>
        <taxon>Betaproteobacteria</taxon>
        <taxon>Burkholderiales</taxon>
        <taxon>Burkholderiaceae</taxon>
        <taxon>Paraburkholderia</taxon>
    </lineage>
</organism>
<sequence length="450" mass="48626">MEQGQVAVGARGRWYDGLTSMHWRVLRASFLGWIFDGYEALVLVVVLGPMLHSVLTPAQAASPTIYAGLVIGITLLGWGIGGLVGGILADYVGRKRMMLWSVLLYALFSGFTALSDTVWTLCALRFLTGLAMGSEWSTGIALLSETWPEEARAKGAGFLQSGFGWGTLTAAVVWYAMSTLHPLGAESWRLMFVLGAVPALFVLYIRRNVNESEKWQRAVREKRWNATTAQPAASAAARDGKRPFTLAQLFIEREAARRTVILLVLSIVTTVGWWAISSWLPTYTVAIAKAEGMADPLSWGSKVSIVYTVGAIAAYLVAGFIIDAIGRKTFLSLSFAGALVTTVITYKLTASVGAMMVVAPINGFFTLGCAYVWMAIYPCELFTSTVRSTAISFVFNAARLIAWIFPIIAGSMIKSFGGVPQAALALGSVYALGIVLPWFLPETRGQGMPD</sequence>
<feature type="transmembrane region" description="Helical" evidence="5">
    <location>
        <begin position="419"/>
        <end position="440"/>
    </location>
</feature>
<dbReference type="InterPro" id="IPR036259">
    <property type="entry name" value="MFS_trans_sf"/>
</dbReference>
<protein>
    <submittedName>
        <fullName evidence="7">Sialic acid transporter NanT</fullName>
    </submittedName>
</protein>
<dbReference type="GO" id="GO:0046943">
    <property type="term" value="F:carboxylic acid transmembrane transporter activity"/>
    <property type="evidence" value="ECO:0007669"/>
    <property type="project" value="TreeGrafter"/>
</dbReference>
<dbReference type="PROSITE" id="PS00216">
    <property type="entry name" value="SUGAR_TRANSPORT_1"/>
    <property type="match status" value="2"/>
</dbReference>
<dbReference type="GO" id="GO:0005886">
    <property type="term" value="C:plasma membrane"/>
    <property type="evidence" value="ECO:0007669"/>
    <property type="project" value="TreeGrafter"/>
</dbReference>
<feature type="transmembrane region" description="Helical" evidence="5">
    <location>
        <begin position="303"/>
        <end position="322"/>
    </location>
</feature>
<keyword evidence="8" id="KW-1185">Reference proteome</keyword>
<dbReference type="PROSITE" id="PS00217">
    <property type="entry name" value="SUGAR_TRANSPORT_2"/>
    <property type="match status" value="1"/>
</dbReference>
<gene>
    <name evidence="7" type="primary">nanT_5</name>
    <name evidence="7" type="ORF">LMG29739_05581</name>
</gene>
<feature type="transmembrane region" description="Helical" evidence="5">
    <location>
        <begin position="188"/>
        <end position="205"/>
    </location>
</feature>
<dbReference type="InterPro" id="IPR020846">
    <property type="entry name" value="MFS_dom"/>
</dbReference>
<evidence type="ECO:0000256" key="1">
    <source>
        <dbReference type="ARBA" id="ARBA00004141"/>
    </source>
</evidence>
<dbReference type="SUPFAM" id="SSF103473">
    <property type="entry name" value="MFS general substrate transporter"/>
    <property type="match status" value="1"/>
</dbReference>
<feature type="domain" description="Major facilitator superfamily (MFS) profile" evidence="6">
    <location>
        <begin position="25"/>
        <end position="445"/>
    </location>
</feature>
<dbReference type="Proteomes" id="UP000494329">
    <property type="component" value="Unassembled WGS sequence"/>
</dbReference>
<dbReference type="InterPro" id="IPR005829">
    <property type="entry name" value="Sugar_transporter_CS"/>
</dbReference>
<feature type="transmembrane region" description="Helical" evidence="5">
    <location>
        <begin position="354"/>
        <end position="377"/>
    </location>
</feature>
<feature type="transmembrane region" description="Helical" evidence="5">
    <location>
        <begin position="30"/>
        <end position="52"/>
    </location>
</feature>
<comment type="subcellular location">
    <subcellularLocation>
        <location evidence="1">Membrane</location>
        <topology evidence="1">Multi-pass membrane protein</topology>
    </subcellularLocation>
</comment>
<evidence type="ECO:0000259" key="6">
    <source>
        <dbReference type="PROSITE" id="PS50850"/>
    </source>
</evidence>
<dbReference type="RefSeq" id="WP_175114720.1">
    <property type="nucleotide sequence ID" value="NZ_CADIKF010000064.1"/>
</dbReference>
<keyword evidence="3 5" id="KW-1133">Transmembrane helix</keyword>
<evidence type="ECO:0000256" key="5">
    <source>
        <dbReference type="SAM" id="Phobius"/>
    </source>
</evidence>
<accession>A0A6J5EWN4</accession>
<evidence type="ECO:0000313" key="8">
    <source>
        <dbReference type="Proteomes" id="UP000494329"/>
    </source>
</evidence>
<dbReference type="AlphaFoldDB" id="A0A6J5EWN4"/>
<evidence type="ECO:0000313" key="7">
    <source>
        <dbReference type="EMBL" id="CAB3769602.1"/>
    </source>
</evidence>
<dbReference type="EMBL" id="CADIKF010000064">
    <property type="protein sequence ID" value="CAB3769602.1"/>
    <property type="molecule type" value="Genomic_DNA"/>
</dbReference>
<dbReference type="PANTHER" id="PTHR23508:SF10">
    <property type="entry name" value="CARBOXYLIC ACID TRANSPORTER PROTEIN HOMOLOG"/>
    <property type="match status" value="1"/>
</dbReference>
<evidence type="ECO:0000256" key="3">
    <source>
        <dbReference type="ARBA" id="ARBA00022989"/>
    </source>
</evidence>
<keyword evidence="2 5" id="KW-0812">Transmembrane</keyword>